<dbReference type="SUPFAM" id="SSF63867">
    <property type="entry name" value="MoeA C-terminal domain-like"/>
    <property type="match status" value="1"/>
</dbReference>
<dbReference type="InterPro" id="IPR005110">
    <property type="entry name" value="MoeA_linker/N"/>
</dbReference>
<dbReference type="EC" id="2.10.1.1" evidence="11"/>
<dbReference type="Gene3D" id="2.40.340.10">
    <property type="entry name" value="MoeA, C-terminal, domain IV"/>
    <property type="match status" value="1"/>
</dbReference>
<dbReference type="Gene3D" id="2.170.190.11">
    <property type="entry name" value="Molybdopterin biosynthesis moea protein, domain 3"/>
    <property type="match status" value="1"/>
</dbReference>
<dbReference type="GO" id="GO:0061599">
    <property type="term" value="F:molybdopterin molybdotransferase activity"/>
    <property type="evidence" value="ECO:0007669"/>
    <property type="project" value="UniProtKB-UniRule"/>
</dbReference>
<comment type="pathway">
    <text evidence="3 11">Cofactor biosynthesis; molybdopterin biosynthesis.</text>
</comment>
<evidence type="ECO:0000256" key="6">
    <source>
        <dbReference type="ARBA" id="ARBA00022679"/>
    </source>
</evidence>
<reference evidence="13 14" key="1">
    <citation type="submission" date="2016-10" db="EMBL/GenBank/DDBJ databases">
        <authorList>
            <person name="de Groot N.N."/>
        </authorList>
    </citation>
    <scope>NUCLEOTIDE SEQUENCE [LARGE SCALE GENOMIC DNA]</scope>
    <source>
        <strain evidence="13 14">DSM 18438</strain>
    </source>
</reference>
<evidence type="ECO:0000256" key="7">
    <source>
        <dbReference type="ARBA" id="ARBA00022723"/>
    </source>
</evidence>
<comment type="cofactor">
    <cofactor evidence="1 11">
        <name>Mg(2+)</name>
        <dbReference type="ChEBI" id="CHEBI:18420"/>
    </cofactor>
</comment>
<proteinExistence type="inferred from homology"/>
<accession>A0A1I1JR48</accession>
<evidence type="ECO:0000256" key="5">
    <source>
        <dbReference type="ARBA" id="ARBA00022505"/>
    </source>
</evidence>
<dbReference type="InterPro" id="IPR038987">
    <property type="entry name" value="MoeA-like"/>
</dbReference>
<evidence type="ECO:0000256" key="2">
    <source>
        <dbReference type="ARBA" id="ARBA00002901"/>
    </source>
</evidence>
<dbReference type="SUPFAM" id="SSF63882">
    <property type="entry name" value="MoeA N-terminal region -like"/>
    <property type="match status" value="1"/>
</dbReference>
<evidence type="ECO:0000256" key="11">
    <source>
        <dbReference type="RuleBase" id="RU365090"/>
    </source>
</evidence>
<dbReference type="Pfam" id="PF00994">
    <property type="entry name" value="MoCF_biosynth"/>
    <property type="match status" value="1"/>
</dbReference>
<dbReference type="PANTHER" id="PTHR10192">
    <property type="entry name" value="MOLYBDOPTERIN BIOSYNTHESIS PROTEIN"/>
    <property type="match status" value="1"/>
</dbReference>
<evidence type="ECO:0000256" key="10">
    <source>
        <dbReference type="ARBA" id="ARBA00047317"/>
    </source>
</evidence>
<dbReference type="SUPFAM" id="SSF53218">
    <property type="entry name" value="Molybdenum cofactor biosynthesis proteins"/>
    <property type="match status" value="1"/>
</dbReference>
<keyword evidence="14" id="KW-1185">Reference proteome</keyword>
<keyword evidence="7 11" id="KW-0479">Metal-binding</keyword>
<evidence type="ECO:0000256" key="1">
    <source>
        <dbReference type="ARBA" id="ARBA00001946"/>
    </source>
</evidence>
<evidence type="ECO:0000256" key="9">
    <source>
        <dbReference type="ARBA" id="ARBA00023150"/>
    </source>
</evidence>
<keyword evidence="6 11" id="KW-0808">Transferase</keyword>
<dbReference type="Gene3D" id="3.90.105.10">
    <property type="entry name" value="Molybdopterin biosynthesis moea protein, domain 2"/>
    <property type="match status" value="1"/>
</dbReference>
<dbReference type="NCBIfam" id="TIGR00177">
    <property type="entry name" value="molyb_syn"/>
    <property type="match status" value="1"/>
</dbReference>
<dbReference type="PROSITE" id="PS01079">
    <property type="entry name" value="MOCF_BIOSYNTHESIS_2"/>
    <property type="match status" value="1"/>
</dbReference>
<dbReference type="InterPro" id="IPR036688">
    <property type="entry name" value="MoeA_C_domain_IV_sf"/>
</dbReference>
<dbReference type="InterPro" id="IPR005111">
    <property type="entry name" value="MoeA_C_domain_IV"/>
</dbReference>
<keyword evidence="5 11" id="KW-0500">Molybdenum</keyword>
<dbReference type="PANTHER" id="PTHR10192:SF31">
    <property type="entry name" value="MOLYBDOPTERIN MOLYBDENUMTRANSFERASE"/>
    <property type="match status" value="1"/>
</dbReference>
<dbReference type="Pfam" id="PF03453">
    <property type="entry name" value="MoeA_N"/>
    <property type="match status" value="1"/>
</dbReference>
<organism evidence="13 14">
    <name type="scientific">Marinospirillum celere</name>
    <dbReference type="NCBI Taxonomy" id="1122252"/>
    <lineage>
        <taxon>Bacteria</taxon>
        <taxon>Pseudomonadati</taxon>
        <taxon>Pseudomonadota</taxon>
        <taxon>Gammaproteobacteria</taxon>
        <taxon>Oceanospirillales</taxon>
        <taxon>Oceanospirillaceae</taxon>
        <taxon>Marinospirillum</taxon>
    </lineage>
</organism>
<evidence type="ECO:0000313" key="14">
    <source>
        <dbReference type="Proteomes" id="UP000199058"/>
    </source>
</evidence>
<name>A0A1I1JR48_9GAMM</name>
<dbReference type="CDD" id="cd00887">
    <property type="entry name" value="MoeA"/>
    <property type="match status" value="1"/>
</dbReference>
<dbReference type="GO" id="GO:0005829">
    <property type="term" value="C:cytosol"/>
    <property type="evidence" value="ECO:0007669"/>
    <property type="project" value="TreeGrafter"/>
</dbReference>
<protein>
    <recommendedName>
        <fullName evidence="11">Molybdopterin molybdenumtransferase</fullName>
        <ecNumber evidence="11">2.10.1.1</ecNumber>
    </recommendedName>
</protein>
<dbReference type="InterPro" id="IPR036425">
    <property type="entry name" value="MoaB/Mog-like_dom_sf"/>
</dbReference>
<dbReference type="InterPro" id="IPR001453">
    <property type="entry name" value="MoaB/Mog_dom"/>
</dbReference>
<dbReference type="InterPro" id="IPR008284">
    <property type="entry name" value="MoCF_biosynth_CS"/>
</dbReference>
<dbReference type="FunFam" id="3.40.980.10:FF:000004">
    <property type="entry name" value="Molybdopterin molybdenumtransferase"/>
    <property type="match status" value="1"/>
</dbReference>
<keyword evidence="8 11" id="KW-0460">Magnesium</keyword>
<sequence>MSLSCFDFAEGKAQLTLEEAQQALLETATEITPAQERPLQESLGLHLAEAIRAPLPVPQNTNSAMDGYALRGSELGQHSAWKLAGECLAGQGYDQPLQAGECVYITTGAPLPEGADTVIMLEQAQLKGDQVSFQLGDKPLQTGSNVRLAGEDIQQDQPVMAAGQLLGSVQLGLLASLGLSRIQVHQPLKVAIFSTGDEVTAPGLPLHKAGIYDANRFSLLGLLKGLGCQITDLGILPDDLNAITQALRTAAQDHQLVLTSGGVSVGDADFVKQALHQLGETRFWRLALRPGRPFAFGHLGQNRQGQTCLFAGLPGNPVAVMVIFMLLVQPLIRKLQGGHQNLANTWIALAEEPMKSRRGRSDFHRGIYTFNSQGQLTVTSTGAQGSGILTSMHLANCLIRIRDDQAEVAVGQPVAIYPFHLWLPEQRCL</sequence>
<evidence type="ECO:0000259" key="12">
    <source>
        <dbReference type="SMART" id="SM00852"/>
    </source>
</evidence>
<evidence type="ECO:0000256" key="4">
    <source>
        <dbReference type="ARBA" id="ARBA00010763"/>
    </source>
</evidence>
<evidence type="ECO:0000256" key="3">
    <source>
        <dbReference type="ARBA" id="ARBA00005046"/>
    </source>
</evidence>
<dbReference type="Proteomes" id="UP000199058">
    <property type="component" value="Unassembled WGS sequence"/>
</dbReference>
<dbReference type="OrthoDB" id="9804758at2"/>
<comment type="function">
    <text evidence="2 11">Catalyzes the insertion of molybdate into adenylated molybdopterin with the concomitant release of AMP.</text>
</comment>
<dbReference type="NCBIfam" id="NF045515">
    <property type="entry name" value="Glp_gephyrin"/>
    <property type="match status" value="1"/>
</dbReference>
<dbReference type="SMART" id="SM00852">
    <property type="entry name" value="MoCF_biosynth"/>
    <property type="match status" value="1"/>
</dbReference>
<dbReference type="RefSeq" id="WP_091965151.1">
    <property type="nucleotide sequence ID" value="NZ_FOLH01000009.1"/>
</dbReference>
<dbReference type="GO" id="GO:0006777">
    <property type="term" value="P:Mo-molybdopterin cofactor biosynthetic process"/>
    <property type="evidence" value="ECO:0007669"/>
    <property type="project" value="UniProtKB-UniRule"/>
</dbReference>
<dbReference type="EMBL" id="FOLH01000009">
    <property type="protein sequence ID" value="SFC51034.1"/>
    <property type="molecule type" value="Genomic_DNA"/>
</dbReference>
<comment type="catalytic activity">
    <reaction evidence="10">
        <text>adenylyl-molybdopterin + molybdate = Mo-molybdopterin + AMP + H(+)</text>
        <dbReference type="Rhea" id="RHEA:35047"/>
        <dbReference type="ChEBI" id="CHEBI:15378"/>
        <dbReference type="ChEBI" id="CHEBI:36264"/>
        <dbReference type="ChEBI" id="CHEBI:62727"/>
        <dbReference type="ChEBI" id="CHEBI:71302"/>
        <dbReference type="ChEBI" id="CHEBI:456215"/>
        <dbReference type="EC" id="2.10.1.1"/>
    </reaction>
</comment>
<feature type="domain" description="MoaB/Mog" evidence="12">
    <location>
        <begin position="191"/>
        <end position="334"/>
    </location>
</feature>
<gene>
    <name evidence="13" type="ORF">SAMN05660443_2906</name>
</gene>
<dbReference type="Pfam" id="PF03454">
    <property type="entry name" value="MoeA_C"/>
    <property type="match status" value="1"/>
</dbReference>
<dbReference type="STRING" id="1122252.SAMN05660443_2906"/>
<evidence type="ECO:0000256" key="8">
    <source>
        <dbReference type="ARBA" id="ARBA00022842"/>
    </source>
</evidence>
<dbReference type="Gene3D" id="3.40.980.10">
    <property type="entry name" value="MoaB/Mog-like domain"/>
    <property type="match status" value="1"/>
</dbReference>
<comment type="similarity">
    <text evidence="4 11">Belongs to the MoeA family.</text>
</comment>
<dbReference type="UniPathway" id="UPA00344"/>
<dbReference type="InterPro" id="IPR036135">
    <property type="entry name" value="MoeA_linker/N_sf"/>
</dbReference>
<keyword evidence="9 11" id="KW-0501">Molybdenum cofactor biosynthesis</keyword>
<dbReference type="AlphaFoldDB" id="A0A1I1JR48"/>
<evidence type="ECO:0000313" key="13">
    <source>
        <dbReference type="EMBL" id="SFC51034.1"/>
    </source>
</evidence>
<dbReference type="GO" id="GO:0046872">
    <property type="term" value="F:metal ion binding"/>
    <property type="evidence" value="ECO:0007669"/>
    <property type="project" value="UniProtKB-UniRule"/>
</dbReference>